<protein>
    <submittedName>
        <fullName evidence="2">Uncharacterized protein</fullName>
    </submittedName>
</protein>
<sequence length="187" mass="22460">MNNTYELKKDNFYIKIYDNMPYINNNACMRLIINMSDKSIVYDIYNIDANKEKEELKQIINNQNNNLKIFETNNKLQILNMNSCVKEYLNFYNLKLLLESYIPQSLKMQELLNRLNIFILYNNQEEQFYISIRNENKDLICSYSSIAKPFFASKEKTPPDKELINIINKVEEKREILNSIFKDYMIL</sequence>
<reference evidence="2 3" key="1">
    <citation type="journal article" date="1992" name="Lakartidningen">
        <title>[Penicillin V and not amoxicillin is the first choice preparation in acute otitis].</title>
        <authorList>
            <person name="Kamme C."/>
            <person name="Lundgren K."/>
            <person name="Prellner K."/>
        </authorList>
    </citation>
    <scope>NUCLEOTIDE SEQUENCE [LARGE SCALE GENOMIC DNA]</scope>
    <source>
        <strain evidence="2 3">PC4580III</strain>
    </source>
</reference>
<evidence type="ECO:0000313" key="2">
    <source>
        <dbReference type="EMBL" id="TXJ39298.1"/>
    </source>
</evidence>
<proteinExistence type="predicted"/>
<gene>
    <name evidence="2" type="ORF">EPJ78_01240</name>
</gene>
<dbReference type="Proteomes" id="UP000322814">
    <property type="component" value="Unassembled WGS sequence"/>
</dbReference>
<comment type="caution">
    <text evidence="2">The sequence shown here is derived from an EMBL/GenBank/DDBJ whole genome shotgun (WGS) entry which is preliminary data.</text>
</comment>
<dbReference type="EMBL" id="SAYB01000002">
    <property type="protein sequence ID" value="TXJ39298.1"/>
    <property type="molecule type" value="Genomic_DNA"/>
</dbReference>
<dbReference type="RefSeq" id="WP_147770244.1">
    <property type="nucleotide sequence ID" value="NZ_SAYB01000002.1"/>
</dbReference>
<organism evidence="2 3">
    <name type="scientific">Brachyspira aalborgi</name>
    <dbReference type="NCBI Taxonomy" id="29522"/>
    <lineage>
        <taxon>Bacteria</taxon>
        <taxon>Pseudomonadati</taxon>
        <taxon>Spirochaetota</taxon>
        <taxon>Spirochaetia</taxon>
        <taxon>Brachyspirales</taxon>
        <taxon>Brachyspiraceae</taxon>
        <taxon>Brachyspira</taxon>
    </lineage>
</organism>
<evidence type="ECO:0000256" key="1">
    <source>
        <dbReference type="SAM" id="Coils"/>
    </source>
</evidence>
<name>A0A5C8EPH3_9SPIR</name>
<evidence type="ECO:0000313" key="3">
    <source>
        <dbReference type="Proteomes" id="UP000322814"/>
    </source>
</evidence>
<accession>A0A5C8EPH3</accession>
<dbReference type="AlphaFoldDB" id="A0A5C8EPH3"/>
<feature type="coiled-coil region" evidence="1">
    <location>
        <begin position="42"/>
        <end position="73"/>
    </location>
</feature>
<keyword evidence="1" id="KW-0175">Coiled coil</keyword>